<comment type="caution">
    <text evidence="1">The sequence shown here is derived from an EMBL/GenBank/DDBJ whole genome shotgun (WGS) entry which is preliminary data.</text>
</comment>
<dbReference type="PANTHER" id="PTHR36455:SF1">
    <property type="entry name" value="BLR8292 PROTEIN"/>
    <property type="match status" value="1"/>
</dbReference>
<reference evidence="1 2" key="1">
    <citation type="submission" date="2020-10" db="EMBL/GenBank/DDBJ databases">
        <title>Connecting structure to function with the recovery of over 1000 high-quality activated sludge metagenome-assembled genomes encoding full-length rRNA genes using long-read sequencing.</title>
        <authorList>
            <person name="Singleton C.M."/>
            <person name="Petriglieri F."/>
            <person name="Kristensen J.M."/>
            <person name="Kirkegaard R.H."/>
            <person name="Michaelsen T.Y."/>
            <person name="Andersen M.H."/>
            <person name="Karst S.M."/>
            <person name="Dueholm M.S."/>
            <person name="Nielsen P.H."/>
            <person name="Albertsen M."/>
        </authorList>
    </citation>
    <scope>NUCLEOTIDE SEQUENCE [LARGE SCALE GENOMIC DNA]</scope>
    <source>
        <strain evidence="1">EsbW_18-Q3-R4-48_BATAC.285</strain>
    </source>
</reference>
<proteinExistence type="predicted"/>
<dbReference type="EMBL" id="JADJMH010000003">
    <property type="protein sequence ID" value="MBK7674313.1"/>
    <property type="molecule type" value="Genomic_DNA"/>
</dbReference>
<dbReference type="Proteomes" id="UP000697998">
    <property type="component" value="Unassembled WGS sequence"/>
</dbReference>
<organism evidence="1 2">
    <name type="scientific">Candidatus Accumulibacter proximus</name>
    <dbReference type="NCBI Taxonomy" id="2954385"/>
    <lineage>
        <taxon>Bacteria</taxon>
        <taxon>Pseudomonadati</taxon>
        <taxon>Pseudomonadota</taxon>
        <taxon>Betaproteobacteria</taxon>
        <taxon>Candidatus Accumulibacter</taxon>
    </lineage>
</organism>
<accession>A0A935PVW2</accession>
<dbReference type="InterPro" id="IPR008878">
    <property type="entry name" value="Transposase_IS66_Orf2"/>
</dbReference>
<sequence length="117" mass="13198">MNAPLGAAPERIWLAVEAVDMRLGIDGLSARIQASLGRTPCDGTAYAFTNRRRSRLKLLVWDGTGVWLSQRRLHRGYFTWPSASDPVFALTAAQWRWLIAGVDWQRRDAPAPAHWQV</sequence>
<dbReference type="AlphaFoldDB" id="A0A935PVW2"/>
<protein>
    <submittedName>
        <fullName evidence="1">IS66 family insertion sequence element accessory protein TnpB</fullName>
    </submittedName>
</protein>
<dbReference type="Pfam" id="PF05717">
    <property type="entry name" value="TnpB_IS66"/>
    <property type="match status" value="1"/>
</dbReference>
<name>A0A935PVW2_9PROT</name>
<evidence type="ECO:0000313" key="2">
    <source>
        <dbReference type="Proteomes" id="UP000697998"/>
    </source>
</evidence>
<gene>
    <name evidence="1" type="primary">tnpB</name>
    <name evidence="1" type="ORF">IPJ27_05835</name>
</gene>
<dbReference type="NCBIfam" id="NF033819">
    <property type="entry name" value="IS66_TnpB"/>
    <property type="match status" value="1"/>
</dbReference>
<evidence type="ECO:0000313" key="1">
    <source>
        <dbReference type="EMBL" id="MBK7674313.1"/>
    </source>
</evidence>
<dbReference type="PANTHER" id="PTHR36455">
    <property type="match status" value="1"/>
</dbReference>